<protein>
    <submittedName>
        <fullName evidence="2">Uncharacterized protein</fullName>
    </submittedName>
</protein>
<evidence type="ECO:0000313" key="2">
    <source>
        <dbReference type="EMBL" id="PAS94799.1"/>
    </source>
</evidence>
<dbReference type="Proteomes" id="UP000216107">
    <property type="component" value="Unassembled WGS sequence"/>
</dbReference>
<reference evidence="1 4" key="1">
    <citation type="submission" date="2016-08" db="EMBL/GenBank/DDBJ databases">
        <title>Candidatus Dactylopiibacterium carminicum genome sequence.</title>
        <authorList>
            <person name="Ramirez-Puebla S.T."/>
            <person name="Ormeno-Orrillo E."/>
            <person name="Vera-Ponce De Leon A."/>
            <person name="Luis L."/>
            <person name="Sanchez-Flores A."/>
            <person name="Monica R."/>
            <person name="Martinez-Romero E."/>
        </authorList>
    </citation>
    <scope>NUCLEOTIDE SEQUENCE [LARGE SCALE GENOMIC DNA]</scope>
    <source>
        <strain evidence="1">END1</strain>
    </source>
</reference>
<comment type="caution">
    <text evidence="2">The sequence shown here is derived from an EMBL/GenBank/DDBJ whole genome shotgun (WGS) entry which is preliminary data.</text>
</comment>
<reference evidence="2 3" key="2">
    <citation type="submission" date="2017-07" db="EMBL/GenBank/DDBJ databases">
        <title>Candidatus Dactylopiibacterium carminicum, a nitrogen-fixing symbiont of the cochineal insect Dactylopius coccus and Dactylopius opuntiae (Hemiptera: Coccoidea: Dactylopiidae).</title>
        <authorList>
            <person name="Vera A."/>
        </authorList>
    </citation>
    <scope>NUCLEOTIDE SEQUENCE [LARGE SCALE GENOMIC DNA]</scope>
    <source>
        <strain evidence="2 3">NFDCM</strain>
    </source>
</reference>
<dbReference type="OrthoDB" id="9182102at2"/>
<evidence type="ECO:0000313" key="3">
    <source>
        <dbReference type="Proteomes" id="UP000216107"/>
    </source>
</evidence>
<gene>
    <name evidence="1" type="ORF">BGI27_03770</name>
    <name evidence="2" type="ORF">CGU29_02535</name>
</gene>
<proteinExistence type="predicted"/>
<keyword evidence="4" id="KW-1185">Reference proteome</keyword>
<dbReference type="EMBL" id="MDUX01000008">
    <property type="protein sequence ID" value="KAF7600182.1"/>
    <property type="molecule type" value="Genomic_DNA"/>
</dbReference>
<sequence length="93" mass="10339">MFDVAIYRKTTLGRAEIAERRLGIGPRLRSALIMVDGRTPFGKLRPLLAQIGDPKQLISQLSDLGLVESDHDLPPMPVFGRGLDEPTTLMELR</sequence>
<dbReference type="Proteomes" id="UP000623509">
    <property type="component" value="Unassembled WGS sequence"/>
</dbReference>
<evidence type="ECO:0000313" key="1">
    <source>
        <dbReference type="EMBL" id="KAF7600182.1"/>
    </source>
</evidence>
<name>A0A272EXG8_9RHOO</name>
<dbReference type="EMBL" id="NMRN01000004">
    <property type="protein sequence ID" value="PAS94799.1"/>
    <property type="molecule type" value="Genomic_DNA"/>
</dbReference>
<accession>A0A272EXG8</accession>
<evidence type="ECO:0000313" key="4">
    <source>
        <dbReference type="Proteomes" id="UP000623509"/>
    </source>
</evidence>
<dbReference type="RefSeq" id="WP_095523582.1">
    <property type="nucleotide sequence ID" value="NZ_MDUX01000008.1"/>
</dbReference>
<organism evidence="2 3">
    <name type="scientific">Candidatus Dactylopiibacterium carminicum</name>
    <dbReference type="NCBI Taxonomy" id="857335"/>
    <lineage>
        <taxon>Bacteria</taxon>
        <taxon>Pseudomonadati</taxon>
        <taxon>Pseudomonadota</taxon>
        <taxon>Betaproteobacteria</taxon>
        <taxon>Rhodocyclales</taxon>
        <taxon>Rhodocyclaceae</taxon>
        <taxon>Candidatus Dactylopiibacterium</taxon>
    </lineage>
</organism>
<dbReference type="AlphaFoldDB" id="A0A272EXG8"/>